<dbReference type="EMBL" id="JBHRTA010000061">
    <property type="protein sequence ID" value="MFC3199814.1"/>
    <property type="molecule type" value="Genomic_DNA"/>
</dbReference>
<accession>A0ABV7JSS0</accession>
<gene>
    <name evidence="2" type="ORF">ACFOET_19505</name>
</gene>
<feature type="non-terminal residue" evidence="2">
    <location>
        <position position="1"/>
    </location>
</feature>
<sequence>YNEIVSIINNQIVANSDALVDNGDGTFTHTAADGTVVTFDIPADVSAVNGLSIDGTSGAVTLGGALTEPTVLTTDATNTLAISGLGAGDAETNQVMSVDPSGVMQTLEVGDLAIEPWLRQSDAEKATENTDDIYIMGKVGIGTNDMLATANPDVMLAVNGAILTTNSIYADYVFEDYFEGRSELNADYNFKSLKDVEQFINENRHLPGITSINGLQKNENGDYLFNLSELSIQVLEKVEELYLHTIEQQRLLESKEEEIRDLRERVERLEKLLLGK</sequence>
<evidence type="ECO:0008006" key="4">
    <source>
        <dbReference type="Google" id="ProtNLM"/>
    </source>
</evidence>
<keyword evidence="3" id="KW-1185">Reference proteome</keyword>
<feature type="coiled-coil region" evidence="1">
    <location>
        <begin position="245"/>
        <end position="272"/>
    </location>
</feature>
<dbReference type="Proteomes" id="UP001595526">
    <property type="component" value="Unassembled WGS sequence"/>
</dbReference>
<dbReference type="RefSeq" id="WP_379025801.1">
    <property type="nucleotide sequence ID" value="NZ_JBHRTA010000061.1"/>
</dbReference>
<comment type="caution">
    <text evidence="2">The sequence shown here is derived from an EMBL/GenBank/DDBJ whole genome shotgun (WGS) entry which is preliminary data.</text>
</comment>
<evidence type="ECO:0000256" key="1">
    <source>
        <dbReference type="SAM" id="Coils"/>
    </source>
</evidence>
<reference evidence="3" key="1">
    <citation type="journal article" date="2019" name="Int. J. Syst. Evol. Microbiol.">
        <title>The Global Catalogue of Microorganisms (GCM) 10K type strain sequencing project: providing services to taxonomists for standard genome sequencing and annotation.</title>
        <authorList>
            <consortium name="The Broad Institute Genomics Platform"/>
            <consortium name="The Broad Institute Genome Sequencing Center for Infectious Disease"/>
            <person name="Wu L."/>
            <person name="Ma J."/>
        </authorList>
    </citation>
    <scope>NUCLEOTIDE SEQUENCE [LARGE SCALE GENOMIC DNA]</scope>
    <source>
        <strain evidence="3">KCTC 52416</strain>
    </source>
</reference>
<evidence type="ECO:0000313" key="3">
    <source>
        <dbReference type="Proteomes" id="UP001595526"/>
    </source>
</evidence>
<proteinExistence type="predicted"/>
<protein>
    <recommendedName>
        <fullName evidence="4">Peptidase S74 domain-containing protein</fullName>
    </recommendedName>
</protein>
<keyword evidence="1" id="KW-0175">Coiled coil</keyword>
<organism evidence="2 3">
    <name type="scientific">Parapedobacter deserti</name>
    <dbReference type="NCBI Taxonomy" id="1912957"/>
    <lineage>
        <taxon>Bacteria</taxon>
        <taxon>Pseudomonadati</taxon>
        <taxon>Bacteroidota</taxon>
        <taxon>Sphingobacteriia</taxon>
        <taxon>Sphingobacteriales</taxon>
        <taxon>Sphingobacteriaceae</taxon>
        <taxon>Parapedobacter</taxon>
    </lineage>
</organism>
<evidence type="ECO:0000313" key="2">
    <source>
        <dbReference type="EMBL" id="MFC3199814.1"/>
    </source>
</evidence>
<name>A0ABV7JSS0_9SPHI</name>